<dbReference type="InterPro" id="IPR029044">
    <property type="entry name" value="Nucleotide-diphossugar_trans"/>
</dbReference>
<organism evidence="4 5">
    <name type="scientific">Marasmius oreades</name>
    <name type="common">fairy-ring Marasmius</name>
    <dbReference type="NCBI Taxonomy" id="181124"/>
    <lineage>
        <taxon>Eukaryota</taxon>
        <taxon>Fungi</taxon>
        <taxon>Dikarya</taxon>
        <taxon>Basidiomycota</taxon>
        <taxon>Agaricomycotina</taxon>
        <taxon>Agaricomycetes</taxon>
        <taxon>Agaricomycetidae</taxon>
        <taxon>Agaricales</taxon>
        <taxon>Marasmiineae</taxon>
        <taxon>Marasmiaceae</taxon>
        <taxon>Marasmius</taxon>
    </lineage>
</organism>
<evidence type="ECO:0000256" key="2">
    <source>
        <dbReference type="ARBA" id="ARBA00022679"/>
    </source>
</evidence>
<gene>
    <name evidence="4" type="primary">MNT2</name>
    <name evidence="4" type="ORF">E1B28_008824</name>
</gene>
<dbReference type="Proteomes" id="UP001049176">
    <property type="component" value="Chromosome 5"/>
</dbReference>
<comment type="similarity">
    <text evidence="1">Belongs to the glycosyltransferase 15 family.</text>
</comment>
<dbReference type="PANTHER" id="PTHR31121">
    <property type="entry name" value="ALPHA-1,2 MANNOSYLTRANSFERASE KTR1"/>
    <property type="match status" value="1"/>
</dbReference>
<evidence type="ECO:0000313" key="5">
    <source>
        <dbReference type="Proteomes" id="UP001049176"/>
    </source>
</evidence>
<keyword evidence="2" id="KW-0808">Transferase</keyword>
<sequence length="157" mass="18543">MHRPDVKFFCDLDYDPFLYMEDKKKVYGFTISLPEYEATIPSLWETVKGFMKEYPEYVVPNNAMGFVSDDGGRTYNKCHFWSNFEIGDLDFWRGEAYSKFFEYLDSKGGFYYEVGLSLQRNRSTVTYLRRESTAMGRRSRPQHRSCSIRSKGPNSFL</sequence>
<dbReference type="GO" id="GO:0000026">
    <property type="term" value="F:alpha-1,2-mannosyltransferase activity"/>
    <property type="evidence" value="ECO:0007669"/>
    <property type="project" value="TreeGrafter"/>
</dbReference>
<keyword evidence="5" id="KW-1185">Reference proteome</keyword>
<dbReference type="AlphaFoldDB" id="A0A9P7RZB8"/>
<feature type="compositionally biased region" description="Polar residues" evidence="3">
    <location>
        <begin position="144"/>
        <end position="157"/>
    </location>
</feature>
<accession>A0A9P7RZB8</accession>
<comment type="caution">
    <text evidence="4">The sequence shown here is derived from an EMBL/GenBank/DDBJ whole genome shotgun (WGS) entry which is preliminary data.</text>
</comment>
<dbReference type="Gene3D" id="3.90.550.10">
    <property type="entry name" value="Spore Coat Polysaccharide Biosynthesis Protein SpsA, Chain A"/>
    <property type="match status" value="1"/>
</dbReference>
<dbReference type="InterPro" id="IPR002685">
    <property type="entry name" value="Glyco_trans_15"/>
</dbReference>
<dbReference type="GO" id="GO:0006487">
    <property type="term" value="P:protein N-linked glycosylation"/>
    <property type="evidence" value="ECO:0007669"/>
    <property type="project" value="TreeGrafter"/>
</dbReference>
<dbReference type="GO" id="GO:0005794">
    <property type="term" value="C:Golgi apparatus"/>
    <property type="evidence" value="ECO:0007669"/>
    <property type="project" value="TreeGrafter"/>
</dbReference>
<dbReference type="KEGG" id="more:E1B28_008824"/>
<reference evidence="4" key="1">
    <citation type="journal article" date="2021" name="Genome Biol. Evol.">
        <title>The assembled and annotated genome of the fairy-ring fungus Marasmius oreades.</title>
        <authorList>
            <person name="Hiltunen M."/>
            <person name="Ament-Velasquez S.L."/>
            <person name="Johannesson H."/>
        </authorList>
    </citation>
    <scope>NUCLEOTIDE SEQUENCE</scope>
    <source>
        <strain evidence="4">03SP1</strain>
    </source>
</reference>
<protein>
    <submittedName>
        <fullName evidence="4">Alpha-1,2-mannosyltransferase KRE2</fullName>
    </submittedName>
</protein>
<evidence type="ECO:0000313" key="4">
    <source>
        <dbReference type="EMBL" id="KAG7092472.1"/>
    </source>
</evidence>
<feature type="region of interest" description="Disordered" evidence="3">
    <location>
        <begin position="136"/>
        <end position="157"/>
    </location>
</feature>
<name>A0A9P7RZB8_9AGAR</name>
<dbReference type="PANTHER" id="PTHR31121:SF6">
    <property type="entry name" value="ALPHA-1,2 MANNOSYLTRANSFERASE KTR1"/>
    <property type="match status" value="1"/>
</dbReference>
<dbReference type="GO" id="GO:0000032">
    <property type="term" value="P:cell wall mannoprotein biosynthetic process"/>
    <property type="evidence" value="ECO:0007669"/>
    <property type="project" value="TreeGrafter"/>
</dbReference>
<proteinExistence type="inferred from homology"/>
<evidence type="ECO:0000256" key="1">
    <source>
        <dbReference type="ARBA" id="ARBA00007677"/>
    </source>
</evidence>
<dbReference type="SUPFAM" id="SSF53448">
    <property type="entry name" value="Nucleotide-diphospho-sugar transferases"/>
    <property type="match status" value="1"/>
</dbReference>
<dbReference type="Pfam" id="PF01793">
    <property type="entry name" value="Glyco_transf_15"/>
    <property type="match status" value="1"/>
</dbReference>
<dbReference type="RefSeq" id="XP_043008942.1">
    <property type="nucleotide sequence ID" value="XM_043153658.1"/>
</dbReference>
<dbReference type="EMBL" id="CM032185">
    <property type="protein sequence ID" value="KAG7092472.1"/>
    <property type="molecule type" value="Genomic_DNA"/>
</dbReference>
<dbReference type="GeneID" id="66077900"/>
<dbReference type="OrthoDB" id="439943at2759"/>
<evidence type="ECO:0000256" key="3">
    <source>
        <dbReference type="SAM" id="MobiDB-lite"/>
    </source>
</evidence>
<dbReference type="GO" id="GO:0016020">
    <property type="term" value="C:membrane"/>
    <property type="evidence" value="ECO:0007669"/>
    <property type="project" value="InterPro"/>
</dbReference>